<dbReference type="CDD" id="cd06558">
    <property type="entry name" value="crotonase-like"/>
    <property type="match status" value="1"/>
</dbReference>
<dbReference type="NCBIfam" id="NF004127">
    <property type="entry name" value="PRK05617.1"/>
    <property type="match status" value="1"/>
</dbReference>
<sequence>MRVIRANVAKHAGTRHTWQQILSKKRQNIGFAVNEQQAQTVTAAANTQDLKIVAERTQALRSFVLNRPQALNAFDDEMCRVLSDALPRIARDPDTYIVALLSSSPKAFCAGGDVVALTTEAERDIEGAKAIMRREYALDWLLECFSKPAVSFIDGVCMGSGAGLTAYNTHRVAGENYKWAMPEVKIGLFPDVGIANVLARLPWPIGLYLGLTGRTVRRDDAQWLGLVTHCIAASEFSGIRAKLADATPVDPLLDGLSEPQSKGALQKDLGLIRDHFSHATLKEIFQSLANAQSAGCEWARNTLSGLRKNSPVSLAITDRHIRNALTLDIRETLIEDYRLAVRCLEGADFAEGVRALLRDKDGAPKWSPAQFEDITASIVEKYFLPLGEDELDLPLRSEMQAARV</sequence>
<dbReference type="GO" id="GO:0006574">
    <property type="term" value="P:L-valine catabolic process"/>
    <property type="evidence" value="ECO:0007669"/>
    <property type="project" value="TreeGrafter"/>
</dbReference>
<keyword evidence="3" id="KW-0378">Hydrolase</keyword>
<evidence type="ECO:0000256" key="3">
    <source>
        <dbReference type="ARBA" id="ARBA00022801"/>
    </source>
</evidence>
<dbReference type="STRING" id="670307.HYPDE_33038"/>
<dbReference type="SUPFAM" id="SSF52096">
    <property type="entry name" value="ClpP/crotonase"/>
    <property type="match status" value="1"/>
</dbReference>
<feature type="domain" description="Enoyl-CoA hydratase/isomerase" evidence="4">
    <location>
        <begin position="61"/>
        <end position="383"/>
    </location>
</feature>
<dbReference type="EMBL" id="CP005587">
    <property type="protein sequence ID" value="AGK58280.1"/>
    <property type="molecule type" value="Genomic_DNA"/>
</dbReference>
<dbReference type="GO" id="GO:0003860">
    <property type="term" value="F:3-hydroxyisobutyryl-CoA hydrolase activity"/>
    <property type="evidence" value="ECO:0007669"/>
    <property type="project" value="UniProtKB-EC"/>
</dbReference>
<keyword evidence="6" id="KW-1185">Reference proteome</keyword>
<dbReference type="HOGENOM" id="CLU_009834_22_1_5"/>
<comment type="catalytic activity">
    <reaction evidence="1">
        <text>3-hydroxy-2-methylpropanoyl-CoA + H2O = 3-hydroxy-2-methylpropanoate + CoA + H(+)</text>
        <dbReference type="Rhea" id="RHEA:20888"/>
        <dbReference type="ChEBI" id="CHEBI:11805"/>
        <dbReference type="ChEBI" id="CHEBI:15377"/>
        <dbReference type="ChEBI" id="CHEBI:15378"/>
        <dbReference type="ChEBI" id="CHEBI:57287"/>
        <dbReference type="ChEBI" id="CHEBI:57340"/>
        <dbReference type="EC" id="3.1.2.4"/>
    </reaction>
</comment>
<dbReference type="PANTHER" id="PTHR43176">
    <property type="entry name" value="3-HYDROXYISOBUTYRYL-COA HYDROLASE-RELATED"/>
    <property type="match status" value="1"/>
</dbReference>
<dbReference type="InterPro" id="IPR045004">
    <property type="entry name" value="ECH_dom"/>
</dbReference>
<gene>
    <name evidence="5" type="ORF">HYPDE_33038</name>
</gene>
<accession>N0BDS3</accession>
<keyword evidence="5" id="KW-0413">Isomerase</keyword>
<evidence type="ECO:0000259" key="4">
    <source>
        <dbReference type="Pfam" id="PF16113"/>
    </source>
</evidence>
<evidence type="ECO:0000256" key="2">
    <source>
        <dbReference type="ARBA" id="ARBA00011915"/>
    </source>
</evidence>
<dbReference type="eggNOG" id="COG1024">
    <property type="taxonomic scope" value="Bacteria"/>
</dbReference>
<dbReference type="KEGG" id="hdt:HYPDE_33038"/>
<dbReference type="Proteomes" id="UP000005952">
    <property type="component" value="Chromosome"/>
</dbReference>
<dbReference type="PANTHER" id="PTHR43176:SF3">
    <property type="entry name" value="3-HYDROXYISOBUTYRYL-COA HYDROLASE, MITOCHONDRIAL"/>
    <property type="match status" value="1"/>
</dbReference>
<dbReference type="GO" id="GO:0016853">
    <property type="term" value="F:isomerase activity"/>
    <property type="evidence" value="ECO:0007669"/>
    <property type="project" value="UniProtKB-KW"/>
</dbReference>
<name>N0BDS3_9HYPH</name>
<evidence type="ECO:0000256" key="1">
    <source>
        <dbReference type="ARBA" id="ARBA00001709"/>
    </source>
</evidence>
<protein>
    <recommendedName>
        <fullName evidence="2">3-hydroxyisobutyryl-CoA hydrolase</fullName>
        <ecNumber evidence="2">3.1.2.4</ecNumber>
    </recommendedName>
</protein>
<dbReference type="EC" id="3.1.2.4" evidence="2"/>
<dbReference type="Pfam" id="PF16113">
    <property type="entry name" value="ECH_2"/>
    <property type="match status" value="1"/>
</dbReference>
<dbReference type="InterPro" id="IPR032259">
    <property type="entry name" value="HIBYL-CoA-H"/>
</dbReference>
<proteinExistence type="predicted"/>
<reference evidence="5 6" key="1">
    <citation type="journal article" date="2013" name="Genome Announc.">
        <title>Genome sequences for three denitrifying bacterial strains isolated from a uranium- and nitrate-contaminated subsurface environment.</title>
        <authorList>
            <person name="Venkatramanan R."/>
            <person name="Prakash O."/>
            <person name="Woyke T."/>
            <person name="Chain P."/>
            <person name="Goodwin L.A."/>
            <person name="Watson D."/>
            <person name="Brooks S."/>
            <person name="Kostka J.E."/>
            <person name="Green S.J."/>
        </authorList>
    </citation>
    <scope>NUCLEOTIDE SEQUENCE [LARGE SCALE GENOMIC DNA]</scope>
    <source>
        <strain evidence="5 6">1NES1</strain>
    </source>
</reference>
<evidence type="ECO:0000313" key="5">
    <source>
        <dbReference type="EMBL" id="AGK58280.1"/>
    </source>
</evidence>
<dbReference type="Gene3D" id="3.90.226.10">
    <property type="entry name" value="2-enoyl-CoA Hydratase, Chain A, domain 1"/>
    <property type="match status" value="1"/>
</dbReference>
<evidence type="ECO:0000313" key="6">
    <source>
        <dbReference type="Proteomes" id="UP000005952"/>
    </source>
</evidence>
<organism evidence="5 6">
    <name type="scientific">Hyphomicrobium denitrificans 1NES1</name>
    <dbReference type="NCBI Taxonomy" id="670307"/>
    <lineage>
        <taxon>Bacteria</taxon>
        <taxon>Pseudomonadati</taxon>
        <taxon>Pseudomonadota</taxon>
        <taxon>Alphaproteobacteria</taxon>
        <taxon>Hyphomicrobiales</taxon>
        <taxon>Hyphomicrobiaceae</taxon>
        <taxon>Hyphomicrobium</taxon>
    </lineage>
</organism>
<dbReference type="InterPro" id="IPR029045">
    <property type="entry name" value="ClpP/crotonase-like_dom_sf"/>
</dbReference>
<dbReference type="AlphaFoldDB" id="N0BDS3"/>